<accession>A0A3D9CD87</accession>
<reference evidence="2" key="1">
    <citation type="submission" date="2018-06" db="EMBL/GenBank/DDBJ databases">
        <authorList>
            <person name="Lum Nde A."/>
            <person name="Hugo C."/>
        </authorList>
    </citation>
    <scope>NUCLEOTIDE SEQUENCE [LARGE SCALE GENOMIC DNA]</scope>
    <source>
        <strain evidence="2">1_F178</strain>
    </source>
</reference>
<sequence length="154" mass="17966">MKLNKSKNIDILVKVPVELIANKPVIYTLKNNTDNTYIIDPYGFVGKSYWELNNEILNPINFSRGYYSREDEDCRNDLIILKPKQKIDTILSLNYMERGIYDFSKTGNYSRNIESRHSKENGMPLSCKQYINALEKKGYIMLEDNIVAKIPFVK</sequence>
<dbReference type="EMBL" id="QNVT01000003">
    <property type="protein sequence ID" value="REC63442.1"/>
    <property type="molecule type" value="Genomic_DNA"/>
</dbReference>
<protein>
    <submittedName>
        <fullName evidence="1">Uncharacterized protein</fullName>
    </submittedName>
</protein>
<comment type="caution">
    <text evidence="1">The sequence shown here is derived from an EMBL/GenBank/DDBJ whole genome shotgun (WGS) entry which is preliminary data.</text>
</comment>
<name>A0A3D9CD87_9FLAO</name>
<gene>
    <name evidence="1" type="ORF">DRF65_04915</name>
</gene>
<proteinExistence type="predicted"/>
<evidence type="ECO:0000313" key="2">
    <source>
        <dbReference type="Proteomes" id="UP000256686"/>
    </source>
</evidence>
<keyword evidence="2" id="KW-1185">Reference proteome</keyword>
<dbReference type="AlphaFoldDB" id="A0A3D9CD87"/>
<evidence type="ECO:0000313" key="1">
    <source>
        <dbReference type="EMBL" id="REC63442.1"/>
    </source>
</evidence>
<dbReference type="Proteomes" id="UP000256686">
    <property type="component" value="Unassembled WGS sequence"/>
</dbReference>
<organism evidence="1 2">
    <name type="scientific">Chryseobacterium pennae</name>
    <dbReference type="NCBI Taxonomy" id="2258962"/>
    <lineage>
        <taxon>Bacteria</taxon>
        <taxon>Pseudomonadati</taxon>
        <taxon>Bacteroidota</taxon>
        <taxon>Flavobacteriia</taxon>
        <taxon>Flavobacteriales</taxon>
        <taxon>Weeksellaceae</taxon>
        <taxon>Chryseobacterium group</taxon>
        <taxon>Chryseobacterium</taxon>
    </lineage>
</organism>